<feature type="repeat" description="ANK" evidence="3">
    <location>
        <begin position="82"/>
        <end position="114"/>
    </location>
</feature>
<dbReference type="Proteomes" id="UP000663879">
    <property type="component" value="Unassembled WGS sequence"/>
</dbReference>
<dbReference type="OrthoDB" id="426293at2759"/>
<dbReference type="InterPro" id="IPR036770">
    <property type="entry name" value="Ankyrin_rpt-contain_sf"/>
</dbReference>
<dbReference type="PROSITE" id="PS50297">
    <property type="entry name" value="ANK_REP_REGION"/>
    <property type="match status" value="2"/>
</dbReference>
<dbReference type="InterPro" id="IPR002110">
    <property type="entry name" value="Ankyrin_rpt"/>
</dbReference>
<dbReference type="SMART" id="SM00969">
    <property type="entry name" value="SOCS_box"/>
    <property type="match status" value="1"/>
</dbReference>
<dbReference type="InterPro" id="IPR001496">
    <property type="entry name" value="SOCS_box"/>
</dbReference>
<accession>A0A814BX87</accession>
<dbReference type="Gene3D" id="1.10.750.20">
    <property type="entry name" value="SOCS box"/>
    <property type="match status" value="1"/>
</dbReference>
<keyword evidence="6" id="KW-1185">Reference proteome</keyword>
<dbReference type="PROSITE" id="PS50088">
    <property type="entry name" value="ANK_REPEAT"/>
    <property type="match status" value="2"/>
</dbReference>
<gene>
    <name evidence="5" type="ORF">OXX778_LOCUS12977</name>
</gene>
<dbReference type="Gene3D" id="1.25.40.20">
    <property type="entry name" value="Ankyrin repeat-containing domain"/>
    <property type="match status" value="1"/>
</dbReference>
<dbReference type="CDD" id="cd03716">
    <property type="entry name" value="SOCS_ASB_like"/>
    <property type="match status" value="1"/>
</dbReference>
<evidence type="ECO:0000259" key="4">
    <source>
        <dbReference type="PROSITE" id="PS50225"/>
    </source>
</evidence>
<dbReference type="AlphaFoldDB" id="A0A814BX87"/>
<keyword evidence="1" id="KW-0677">Repeat</keyword>
<protein>
    <recommendedName>
        <fullName evidence="4">SOCS box domain-containing protein</fullName>
    </recommendedName>
</protein>
<evidence type="ECO:0000256" key="1">
    <source>
        <dbReference type="ARBA" id="ARBA00022737"/>
    </source>
</evidence>
<evidence type="ECO:0000256" key="3">
    <source>
        <dbReference type="PROSITE-ProRule" id="PRU00023"/>
    </source>
</evidence>
<evidence type="ECO:0000256" key="2">
    <source>
        <dbReference type="ARBA" id="ARBA00023043"/>
    </source>
</evidence>
<dbReference type="SMART" id="SM00248">
    <property type="entry name" value="ANK"/>
    <property type="match status" value="5"/>
</dbReference>
<reference evidence="5" key="1">
    <citation type="submission" date="2021-02" db="EMBL/GenBank/DDBJ databases">
        <authorList>
            <person name="Nowell W R."/>
        </authorList>
    </citation>
    <scope>NUCLEOTIDE SEQUENCE</scope>
    <source>
        <strain evidence="5">Ploen Becks lab</strain>
    </source>
</reference>
<keyword evidence="2 3" id="KW-0040">ANK repeat</keyword>
<dbReference type="EMBL" id="CAJNOC010002425">
    <property type="protein sequence ID" value="CAF0932342.1"/>
    <property type="molecule type" value="Genomic_DNA"/>
</dbReference>
<dbReference type="Pfam" id="PF12796">
    <property type="entry name" value="Ank_2"/>
    <property type="match status" value="1"/>
</dbReference>
<evidence type="ECO:0000313" key="6">
    <source>
        <dbReference type="Proteomes" id="UP000663879"/>
    </source>
</evidence>
<comment type="caution">
    <text evidence="5">The sequence shown here is derived from an EMBL/GenBank/DDBJ whole genome shotgun (WGS) entry which is preliminary data.</text>
</comment>
<name>A0A814BX87_9BILA</name>
<organism evidence="5 6">
    <name type="scientific">Brachionus calyciflorus</name>
    <dbReference type="NCBI Taxonomy" id="104777"/>
    <lineage>
        <taxon>Eukaryota</taxon>
        <taxon>Metazoa</taxon>
        <taxon>Spiralia</taxon>
        <taxon>Gnathifera</taxon>
        <taxon>Rotifera</taxon>
        <taxon>Eurotatoria</taxon>
        <taxon>Monogononta</taxon>
        <taxon>Pseudotrocha</taxon>
        <taxon>Ploima</taxon>
        <taxon>Brachionidae</taxon>
        <taxon>Brachionus</taxon>
    </lineage>
</organism>
<feature type="repeat" description="ANK" evidence="3">
    <location>
        <begin position="115"/>
        <end position="147"/>
    </location>
</feature>
<feature type="domain" description="SOCS box" evidence="4">
    <location>
        <begin position="239"/>
        <end position="278"/>
    </location>
</feature>
<proteinExistence type="predicted"/>
<dbReference type="Pfam" id="PF07525">
    <property type="entry name" value="SOCS_box"/>
    <property type="match status" value="1"/>
</dbReference>
<dbReference type="InterPro" id="IPR036036">
    <property type="entry name" value="SOCS_box-like_dom_sf"/>
</dbReference>
<evidence type="ECO:0000313" key="5">
    <source>
        <dbReference type="EMBL" id="CAF0932342.1"/>
    </source>
</evidence>
<dbReference type="Pfam" id="PF13637">
    <property type="entry name" value="Ank_4"/>
    <property type="match status" value="1"/>
</dbReference>
<dbReference type="PANTHER" id="PTHR24171">
    <property type="entry name" value="ANKYRIN REPEAT DOMAIN-CONTAINING PROTEIN 39-RELATED"/>
    <property type="match status" value="1"/>
</dbReference>
<sequence length="282" mass="32071">MSINQIDKEEFCIHSIENDNLEKLKQYLSSGITINSFLRSRHKIWDTNCFTLLAIASFSGSKKIVGYLLDINVNVNQVDNLKKRTALHWAVVSGHFEISQKLIEAGACVNSLDRDSVTPLILAANLGDLETVRLLLKSGADTNITDRMNSSALYYACMRNHSDIAKELVMHGCKYNSNTPFSFCSPLKFLIMDKQYFTAVCLIETGCDLTCEKWINDGSLALNKKIDEDFLVWIRAYVKKPPKLMSLCRQNIRHNLGGVFLAQKIEKLSLPRYLKDYLIMKF</sequence>
<dbReference type="SUPFAM" id="SSF158235">
    <property type="entry name" value="SOCS box-like"/>
    <property type="match status" value="1"/>
</dbReference>
<dbReference type="PROSITE" id="PS50225">
    <property type="entry name" value="SOCS"/>
    <property type="match status" value="1"/>
</dbReference>
<dbReference type="GO" id="GO:0035556">
    <property type="term" value="P:intracellular signal transduction"/>
    <property type="evidence" value="ECO:0007669"/>
    <property type="project" value="InterPro"/>
</dbReference>
<dbReference type="PRINTS" id="PR01415">
    <property type="entry name" value="ANKYRIN"/>
</dbReference>
<dbReference type="PANTHER" id="PTHR24171:SF9">
    <property type="entry name" value="ANKYRIN REPEAT DOMAIN-CONTAINING PROTEIN 39"/>
    <property type="match status" value="1"/>
</dbReference>
<dbReference type="SUPFAM" id="SSF48403">
    <property type="entry name" value="Ankyrin repeat"/>
    <property type="match status" value="1"/>
</dbReference>